<evidence type="ECO:0000313" key="1">
    <source>
        <dbReference type="EMBL" id="RIE07118.1"/>
    </source>
</evidence>
<accession>A0A398D3A5</accession>
<sequence>MRDLHDKGRFSGKGLQLHALCFARKAGQVTEGVHCLQGFPREPRALFGHVERDDLEELFVQRIHRLNGGNDGDLVLH</sequence>
<dbReference type="EMBL" id="QXIT01000130">
    <property type="protein sequence ID" value="RIE07118.1"/>
    <property type="molecule type" value="Genomic_DNA"/>
</dbReference>
<name>A0A398D3A5_9BACT</name>
<dbReference type="Proteomes" id="UP000266260">
    <property type="component" value="Unassembled WGS sequence"/>
</dbReference>
<reference evidence="1 2" key="1">
    <citation type="submission" date="2018-09" db="EMBL/GenBank/DDBJ databases">
        <title>Discovery and Ecogenomic Context for Candidatus Cryosericales, a Global Caldiserica Order Active in Thawing Permafrost.</title>
        <authorList>
            <person name="Martinez M.A."/>
            <person name="Woodcroft B.J."/>
            <person name="Ignacio Espinoza J.C."/>
            <person name="Zayed A."/>
            <person name="Singleton C.M."/>
            <person name="Boyd J."/>
            <person name="Li Y.-F."/>
            <person name="Purvine S."/>
            <person name="Maughan H."/>
            <person name="Hodgkins S.B."/>
            <person name="Anderson D."/>
            <person name="Sederholm M."/>
            <person name="Temperton B."/>
            <person name="Saleska S.R."/>
            <person name="Tyson G.W."/>
            <person name="Rich V.I."/>
        </authorList>
    </citation>
    <scope>NUCLEOTIDE SEQUENCE [LARGE SCALE GENOMIC DNA]</scope>
    <source>
        <strain evidence="1 2">SMC6</strain>
    </source>
</reference>
<proteinExistence type="predicted"/>
<keyword evidence="2" id="KW-1185">Reference proteome</keyword>
<evidence type="ECO:0000313" key="2">
    <source>
        <dbReference type="Proteomes" id="UP000266260"/>
    </source>
</evidence>
<organism evidence="1 2">
    <name type="scientific">Candidatus Cryosericum odellii</name>
    <dbReference type="NCBI Taxonomy" id="2290917"/>
    <lineage>
        <taxon>Bacteria</taxon>
        <taxon>Pseudomonadati</taxon>
        <taxon>Caldisericota/Cryosericota group</taxon>
        <taxon>Candidatus Cryosericota</taxon>
        <taxon>Candidatus Cryosericia</taxon>
        <taxon>Candidatus Cryosericales</taxon>
        <taxon>Candidatus Cryosericaceae</taxon>
        <taxon>Candidatus Cryosericum</taxon>
    </lineage>
</organism>
<protein>
    <submittedName>
        <fullName evidence="1">Uncharacterized protein</fullName>
    </submittedName>
</protein>
<comment type="caution">
    <text evidence="1">The sequence shown here is derived from an EMBL/GenBank/DDBJ whole genome shotgun (WGS) entry which is preliminary data.</text>
</comment>
<dbReference type="AlphaFoldDB" id="A0A398D3A5"/>
<gene>
    <name evidence="1" type="ORF">SMC6_07505</name>
</gene>